<evidence type="ECO:0000313" key="1">
    <source>
        <dbReference type="EMBL" id="GET02179.1"/>
    </source>
</evidence>
<organism evidence="1 2">
    <name type="scientific">Rhizophagus clarus</name>
    <dbReference type="NCBI Taxonomy" id="94130"/>
    <lineage>
        <taxon>Eukaryota</taxon>
        <taxon>Fungi</taxon>
        <taxon>Fungi incertae sedis</taxon>
        <taxon>Mucoromycota</taxon>
        <taxon>Glomeromycotina</taxon>
        <taxon>Glomeromycetes</taxon>
        <taxon>Glomerales</taxon>
        <taxon>Glomeraceae</taxon>
        <taxon>Rhizophagus</taxon>
    </lineage>
</organism>
<evidence type="ECO:0000313" key="2">
    <source>
        <dbReference type="Proteomes" id="UP000615446"/>
    </source>
</evidence>
<comment type="caution">
    <text evidence="1">The sequence shown here is derived from an EMBL/GenBank/DDBJ whole genome shotgun (WGS) entry which is preliminary data.</text>
</comment>
<gene>
    <name evidence="1" type="ORF">RCL2_002855800</name>
</gene>
<accession>A0A8H3MG48</accession>
<protein>
    <submittedName>
        <fullName evidence="1">Uncharacterized protein</fullName>
    </submittedName>
</protein>
<name>A0A8H3MG48_9GLOM</name>
<reference evidence="1" key="1">
    <citation type="submission" date="2019-10" db="EMBL/GenBank/DDBJ databases">
        <title>Conservation and host-specific expression of non-tandemly repeated heterogenous ribosome RNA gene in arbuscular mycorrhizal fungi.</title>
        <authorList>
            <person name="Maeda T."/>
            <person name="Kobayashi Y."/>
            <person name="Nakagawa T."/>
            <person name="Ezawa T."/>
            <person name="Yamaguchi K."/>
            <person name="Bino T."/>
            <person name="Nishimoto Y."/>
            <person name="Shigenobu S."/>
            <person name="Kawaguchi M."/>
        </authorList>
    </citation>
    <scope>NUCLEOTIDE SEQUENCE</scope>
    <source>
        <strain evidence="1">HR1</strain>
    </source>
</reference>
<sequence>MDTELTEVLLHELRAYTSLETHWKTAIQESLILLKYWTPLVTSTNKFGPTVSGPKSVKILNLASVPAVVI</sequence>
<dbReference type="AlphaFoldDB" id="A0A8H3MG48"/>
<dbReference type="Proteomes" id="UP000615446">
    <property type="component" value="Unassembled WGS sequence"/>
</dbReference>
<dbReference type="EMBL" id="BLAL01000304">
    <property type="protein sequence ID" value="GET02179.1"/>
    <property type="molecule type" value="Genomic_DNA"/>
</dbReference>
<proteinExistence type="predicted"/>